<dbReference type="AlphaFoldDB" id="A0A2H9T361"/>
<name>A0A2H9T361_9ZZZZ</name>
<dbReference type="InterPro" id="IPR000477">
    <property type="entry name" value="RT_dom"/>
</dbReference>
<evidence type="ECO:0000259" key="1">
    <source>
        <dbReference type="PROSITE" id="PS50878"/>
    </source>
</evidence>
<dbReference type="EMBL" id="NSIT01000462">
    <property type="protein sequence ID" value="PJE77627.1"/>
    <property type="molecule type" value="Genomic_DNA"/>
</dbReference>
<feature type="domain" description="Reverse transcriptase" evidence="1">
    <location>
        <begin position="1"/>
        <end position="209"/>
    </location>
</feature>
<evidence type="ECO:0000313" key="2">
    <source>
        <dbReference type="EMBL" id="PJE77627.1"/>
    </source>
</evidence>
<protein>
    <recommendedName>
        <fullName evidence="1">Reverse transcriptase domain-containing protein</fullName>
    </recommendedName>
</protein>
<gene>
    <name evidence="2" type="ORF">CI610_03447</name>
</gene>
<dbReference type="Pfam" id="PF00078">
    <property type="entry name" value="RVT_1"/>
    <property type="match status" value="1"/>
</dbReference>
<accession>A0A2H9T361</accession>
<dbReference type="CDD" id="cd01650">
    <property type="entry name" value="RT_nLTR_like"/>
    <property type="match status" value="1"/>
</dbReference>
<organism evidence="2">
    <name type="scientific">invertebrate metagenome</name>
    <dbReference type="NCBI Taxonomy" id="1711999"/>
    <lineage>
        <taxon>unclassified sequences</taxon>
        <taxon>metagenomes</taxon>
        <taxon>organismal metagenomes</taxon>
    </lineage>
</organism>
<proteinExistence type="predicted"/>
<dbReference type="PROSITE" id="PS50878">
    <property type="entry name" value="RT_POL"/>
    <property type="match status" value="1"/>
</dbReference>
<dbReference type="InterPro" id="IPR043502">
    <property type="entry name" value="DNA/RNA_pol_sf"/>
</dbReference>
<comment type="caution">
    <text evidence="2">The sequence shown here is derived from an EMBL/GenBank/DDBJ whole genome shotgun (WGS) entry which is preliminary data.</text>
</comment>
<dbReference type="PANTHER" id="PTHR33332">
    <property type="entry name" value="REVERSE TRANSCRIPTASE DOMAIN-CONTAINING PROTEIN"/>
    <property type="match status" value="1"/>
</dbReference>
<sequence>MEKAKHQSGFMPGDSTTNQLLSIYHTITSNLDSRKEVRFIFCDISKAFDRVWHKGLLHKLECYGITGNLLNWFNSYLTNRKQRVITEGHFSSFKNVDAGVPQGSVLGPFLFLLYINDLPDALTNQVKLFADDTSLYAVIDDNQAEIAGTLNTDLENISFWANKWDVKFNPNKTKSVLFSRKKTQIIPQLFFLDTPIDNSHTHKQLGLTFNSDGSWSEHIQNIFEKSYKRLNILKSLKYKLNRETLITMYVAFIRPILEYSSVVWDNCNNTCKQLIESIQLEATRIITGLRKGTPHNILYRELRLETLESRRKKHKLTLMYQILHNNAPQYLIDIVTQYLNDNEDTVHHLRRQRLFNQPLCRSENYYNSFSPTILREFNSIDTKILNSPSLGVFKKLITPVNLDQGLIRTTDILKNKGNRKENIILCQLRNNASNLNFDRFNDHLIDSPLCRCNQGDETSYHYFFECCLYEQQRQELKQNINNQHHLTTIILTHGNYLLSDEININILNAIQKYIKDSKRFA</sequence>
<reference evidence="2" key="1">
    <citation type="journal article" date="2017" name="Appl. Environ. Microbiol.">
        <title>Molecular characterization of an Endozoicomonas-like organism causing infection in king scallop Pecten maximus L.</title>
        <authorList>
            <person name="Cano I."/>
            <person name="van Aerle R."/>
            <person name="Ross S."/>
            <person name="Verner-Jeffreys D.W."/>
            <person name="Paley R.K."/>
            <person name="Rimmer G."/>
            <person name="Ryder D."/>
            <person name="Hooper P."/>
            <person name="Stone D."/>
            <person name="Feist S.W."/>
        </authorList>
    </citation>
    <scope>NUCLEOTIDE SEQUENCE</scope>
</reference>
<dbReference type="SUPFAM" id="SSF56672">
    <property type="entry name" value="DNA/RNA polymerases"/>
    <property type="match status" value="1"/>
</dbReference>